<accession>A0ACB9IRI1</accession>
<gene>
    <name evidence="1" type="ORF">L1987_19725</name>
</gene>
<proteinExistence type="predicted"/>
<protein>
    <submittedName>
        <fullName evidence="1">Uncharacterized protein</fullName>
    </submittedName>
</protein>
<reference evidence="1 2" key="2">
    <citation type="journal article" date="2022" name="Mol. Ecol. Resour.">
        <title>The genomes of chicory, endive, great burdock and yacon provide insights into Asteraceae paleo-polyploidization history and plant inulin production.</title>
        <authorList>
            <person name="Fan W."/>
            <person name="Wang S."/>
            <person name="Wang H."/>
            <person name="Wang A."/>
            <person name="Jiang F."/>
            <person name="Liu H."/>
            <person name="Zhao H."/>
            <person name="Xu D."/>
            <person name="Zhang Y."/>
        </authorList>
    </citation>
    <scope>NUCLEOTIDE SEQUENCE [LARGE SCALE GENOMIC DNA]</scope>
    <source>
        <strain evidence="2">cv. Yunnan</strain>
        <tissue evidence="1">Leaves</tissue>
    </source>
</reference>
<dbReference type="Proteomes" id="UP001056120">
    <property type="component" value="Linkage Group LG07"/>
</dbReference>
<reference evidence="2" key="1">
    <citation type="journal article" date="2022" name="Mol. Ecol. Resour.">
        <title>The genomes of chicory, endive, great burdock and yacon provide insights into Asteraceae palaeo-polyploidization history and plant inulin production.</title>
        <authorList>
            <person name="Fan W."/>
            <person name="Wang S."/>
            <person name="Wang H."/>
            <person name="Wang A."/>
            <person name="Jiang F."/>
            <person name="Liu H."/>
            <person name="Zhao H."/>
            <person name="Xu D."/>
            <person name="Zhang Y."/>
        </authorList>
    </citation>
    <scope>NUCLEOTIDE SEQUENCE [LARGE SCALE GENOMIC DNA]</scope>
    <source>
        <strain evidence="2">cv. Yunnan</strain>
    </source>
</reference>
<sequence length="76" mass="8722">MPLAAVTNYHHDHRDHSKAANSLRTSTADHPQPLWATVASPPYHHHCEVTTTINRRSFHVTGTYCCWRNHCEPPRP</sequence>
<organism evidence="1 2">
    <name type="scientific">Smallanthus sonchifolius</name>
    <dbReference type="NCBI Taxonomy" id="185202"/>
    <lineage>
        <taxon>Eukaryota</taxon>
        <taxon>Viridiplantae</taxon>
        <taxon>Streptophyta</taxon>
        <taxon>Embryophyta</taxon>
        <taxon>Tracheophyta</taxon>
        <taxon>Spermatophyta</taxon>
        <taxon>Magnoliopsida</taxon>
        <taxon>eudicotyledons</taxon>
        <taxon>Gunneridae</taxon>
        <taxon>Pentapetalae</taxon>
        <taxon>asterids</taxon>
        <taxon>campanulids</taxon>
        <taxon>Asterales</taxon>
        <taxon>Asteraceae</taxon>
        <taxon>Asteroideae</taxon>
        <taxon>Heliantheae alliance</taxon>
        <taxon>Millerieae</taxon>
        <taxon>Smallanthus</taxon>
    </lineage>
</organism>
<evidence type="ECO:0000313" key="2">
    <source>
        <dbReference type="Proteomes" id="UP001056120"/>
    </source>
</evidence>
<comment type="caution">
    <text evidence="1">The sequence shown here is derived from an EMBL/GenBank/DDBJ whole genome shotgun (WGS) entry which is preliminary data.</text>
</comment>
<dbReference type="EMBL" id="CM042024">
    <property type="protein sequence ID" value="KAI3810116.1"/>
    <property type="molecule type" value="Genomic_DNA"/>
</dbReference>
<name>A0ACB9IRI1_9ASTR</name>
<evidence type="ECO:0000313" key="1">
    <source>
        <dbReference type="EMBL" id="KAI3810116.1"/>
    </source>
</evidence>
<keyword evidence="2" id="KW-1185">Reference proteome</keyword>